<comment type="caution">
    <text evidence="2">The sequence shown here is derived from an EMBL/GenBank/DDBJ whole genome shotgun (WGS) entry which is preliminary data.</text>
</comment>
<sequence>MIEDTLKLLLDNRIQVFSIIGSLMLFLFILRLVKRRKLKEEYSLLWLGFGFVFIVLSIFKPMLEIVASAVGILYAPAALLLMLVISVFFILIQFSIVISKLAEGNKNLIQEVGILKAELKKLKSLIKDKE</sequence>
<accession>A0ABU1V0Y9</accession>
<protein>
    <recommendedName>
        <fullName evidence="4">DUF2304 domain-containing protein</fullName>
    </recommendedName>
</protein>
<evidence type="ECO:0000313" key="3">
    <source>
        <dbReference type="Proteomes" id="UP001253595"/>
    </source>
</evidence>
<name>A0ABU1V0Y9_9GAMM</name>
<keyword evidence="3" id="KW-1185">Reference proteome</keyword>
<feature type="transmembrane region" description="Helical" evidence="1">
    <location>
        <begin position="12"/>
        <end position="30"/>
    </location>
</feature>
<dbReference type="Pfam" id="PF10066">
    <property type="entry name" value="DUF2304"/>
    <property type="match status" value="1"/>
</dbReference>
<keyword evidence="1" id="KW-0812">Transmembrane</keyword>
<dbReference type="Proteomes" id="UP001253595">
    <property type="component" value="Unassembled WGS sequence"/>
</dbReference>
<gene>
    <name evidence="2" type="ORF">J2X05_003101</name>
</gene>
<reference evidence="2 3" key="1">
    <citation type="submission" date="2023-07" db="EMBL/GenBank/DDBJ databases">
        <title>Sorghum-associated microbial communities from plants grown in Nebraska, USA.</title>
        <authorList>
            <person name="Schachtman D."/>
        </authorList>
    </citation>
    <scope>NUCLEOTIDE SEQUENCE [LARGE SCALE GENOMIC DNA]</scope>
    <source>
        <strain evidence="2 3">BE190</strain>
    </source>
</reference>
<dbReference type="EMBL" id="JAVDVX010000005">
    <property type="protein sequence ID" value="MDR7091075.1"/>
    <property type="molecule type" value="Genomic_DNA"/>
</dbReference>
<feature type="transmembrane region" description="Helical" evidence="1">
    <location>
        <begin position="42"/>
        <end position="59"/>
    </location>
</feature>
<feature type="transmembrane region" description="Helical" evidence="1">
    <location>
        <begin position="65"/>
        <end position="92"/>
    </location>
</feature>
<evidence type="ECO:0000256" key="1">
    <source>
        <dbReference type="SAM" id="Phobius"/>
    </source>
</evidence>
<dbReference type="InterPro" id="IPR019277">
    <property type="entry name" value="DUF2304"/>
</dbReference>
<dbReference type="RefSeq" id="WP_310073939.1">
    <property type="nucleotide sequence ID" value="NZ_JAVDVX010000005.1"/>
</dbReference>
<evidence type="ECO:0008006" key="4">
    <source>
        <dbReference type="Google" id="ProtNLM"/>
    </source>
</evidence>
<keyword evidence="1" id="KW-1133">Transmembrane helix</keyword>
<organism evidence="2 3">
    <name type="scientific">Cellvibrio fibrivorans</name>
    <dbReference type="NCBI Taxonomy" id="126350"/>
    <lineage>
        <taxon>Bacteria</taxon>
        <taxon>Pseudomonadati</taxon>
        <taxon>Pseudomonadota</taxon>
        <taxon>Gammaproteobacteria</taxon>
        <taxon>Cellvibrionales</taxon>
        <taxon>Cellvibrionaceae</taxon>
        <taxon>Cellvibrio</taxon>
    </lineage>
</organism>
<keyword evidence="1" id="KW-0472">Membrane</keyword>
<proteinExistence type="predicted"/>
<evidence type="ECO:0000313" key="2">
    <source>
        <dbReference type="EMBL" id="MDR7091075.1"/>
    </source>
</evidence>